<keyword evidence="1" id="KW-0238">DNA-binding</keyword>
<keyword evidence="2" id="KW-1185">Reference proteome</keyword>
<dbReference type="AlphaFoldDB" id="A0A0B4XKL2"/>
<reference evidence="1 2" key="1">
    <citation type="journal article" date="2012" name="J. Bacteriol.">
        <title>Genome sequence of an alkane-degrading bacterium, Alcanivorax pacificus type strain W11-5, isolated from deep sea sediment.</title>
        <authorList>
            <person name="Lai Q."/>
            <person name="Shao Z."/>
        </authorList>
    </citation>
    <scope>NUCLEOTIDE SEQUENCE [LARGE SCALE GENOMIC DNA]</scope>
    <source>
        <strain evidence="1 2">W11-5</strain>
    </source>
</reference>
<proteinExistence type="predicted"/>
<dbReference type="GO" id="GO:0003677">
    <property type="term" value="F:DNA binding"/>
    <property type="evidence" value="ECO:0007669"/>
    <property type="project" value="UniProtKB-KW"/>
</dbReference>
<evidence type="ECO:0000313" key="1">
    <source>
        <dbReference type="EMBL" id="AJD46927.1"/>
    </source>
</evidence>
<organism evidence="1 2">
    <name type="scientific">Isoalcanivorax pacificus W11-5</name>
    <dbReference type="NCBI Taxonomy" id="391936"/>
    <lineage>
        <taxon>Bacteria</taxon>
        <taxon>Pseudomonadati</taxon>
        <taxon>Pseudomonadota</taxon>
        <taxon>Gammaproteobacteria</taxon>
        <taxon>Oceanospirillales</taxon>
        <taxon>Alcanivoracaceae</taxon>
        <taxon>Isoalcanivorax</taxon>
    </lineage>
</organism>
<sequence length="230" mass="26020">MPDTLKEELFFFLCCLHKDAPGIVGSRLLDAVKDKKLLRRYHKNIAFAIGNAELPYQQELLENVIDPIDNEGLTRSITMEVLSIALWRSKTLINKLTEEELGALTRNLYGCLEFDFHKIVADGESYQIATLCKHLELLLALLRSRGIEGGNFRMILAPDKDVTKKYVTLVDKVSRIVIDKDIELKSRISLQIDKPEMFRNTPDLLYALRMYLTGDSGANTISISGVSHGH</sequence>
<dbReference type="HOGENOM" id="CLU_1202764_0_0_6"/>
<dbReference type="EMBL" id="CP004387">
    <property type="protein sequence ID" value="AJD46927.1"/>
    <property type="molecule type" value="Genomic_DNA"/>
</dbReference>
<protein>
    <submittedName>
        <fullName evidence="1">DNA-binding cold-shock protein</fullName>
    </submittedName>
</protein>
<name>A0A0B4XKL2_9GAMM</name>
<dbReference type="KEGG" id="apac:S7S_02525"/>
<dbReference type="Proteomes" id="UP000006764">
    <property type="component" value="Chromosome"/>
</dbReference>
<accession>A0A0B4XKL2</accession>
<gene>
    <name evidence="1" type="ORF">S7S_02525</name>
</gene>
<evidence type="ECO:0000313" key="2">
    <source>
        <dbReference type="Proteomes" id="UP000006764"/>
    </source>
</evidence>